<dbReference type="OrthoDB" id="9768783at2"/>
<dbReference type="InterPro" id="IPR050495">
    <property type="entry name" value="ATG22/LtaA_families"/>
</dbReference>
<evidence type="ECO:0000256" key="6">
    <source>
        <dbReference type="SAM" id="Phobius"/>
    </source>
</evidence>
<evidence type="ECO:0000259" key="7">
    <source>
        <dbReference type="PROSITE" id="PS50850"/>
    </source>
</evidence>
<feature type="transmembrane region" description="Helical" evidence="6">
    <location>
        <begin position="425"/>
        <end position="445"/>
    </location>
</feature>
<dbReference type="GO" id="GO:0005886">
    <property type="term" value="C:plasma membrane"/>
    <property type="evidence" value="ECO:0007669"/>
    <property type="project" value="UniProtKB-SubCell"/>
</dbReference>
<keyword evidence="5 6" id="KW-0472">Membrane</keyword>
<feature type="transmembrane region" description="Helical" evidence="6">
    <location>
        <begin position="124"/>
        <end position="143"/>
    </location>
</feature>
<dbReference type="SUPFAM" id="SSF103473">
    <property type="entry name" value="MFS general substrate transporter"/>
    <property type="match status" value="1"/>
</dbReference>
<feature type="domain" description="Major facilitator superfamily (MFS) profile" evidence="7">
    <location>
        <begin position="53"/>
        <end position="477"/>
    </location>
</feature>
<dbReference type="InterPro" id="IPR024671">
    <property type="entry name" value="Atg22-like"/>
</dbReference>
<evidence type="ECO:0000256" key="2">
    <source>
        <dbReference type="ARBA" id="ARBA00022448"/>
    </source>
</evidence>
<gene>
    <name evidence="8" type="ORF">EZJ44_01585</name>
</gene>
<feature type="transmembrane region" description="Helical" evidence="6">
    <location>
        <begin position="229"/>
        <end position="247"/>
    </location>
</feature>
<protein>
    <submittedName>
        <fullName evidence="8">MFS transporter</fullName>
    </submittedName>
</protein>
<keyword evidence="3 6" id="KW-0812">Transmembrane</keyword>
<dbReference type="InterPro" id="IPR036259">
    <property type="entry name" value="MFS_trans_sf"/>
</dbReference>
<feature type="transmembrane region" description="Helical" evidence="6">
    <location>
        <begin position="61"/>
        <end position="80"/>
    </location>
</feature>
<evidence type="ECO:0000313" key="8">
    <source>
        <dbReference type="EMBL" id="TBW23848.1"/>
    </source>
</evidence>
<dbReference type="EMBL" id="SJDT01000001">
    <property type="protein sequence ID" value="TBW23848.1"/>
    <property type="molecule type" value="Genomic_DNA"/>
</dbReference>
<feature type="transmembrane region" description="Helical" evidence="6">
    <location>
        <begin position="186"/>
        <end position="209"/>
    </location>
</feature>
<keyword evidence="4 6" id="KW-1133">Transmembrane helix</keyword>
<dbReference type="Gene3D" id="1.20.1250.20">
    <property type="entry name" value="MFS general substrate transporter like domains"/>
    <property type="match status" value="2"/>
</dbReference>
<keyword evidence="9" id="KW-1185">Reference proteome</keyword>
<evidence type="ECO:0000256" key="4">
    <source>
        <dbReference type="ARBA" id="ARBA00022989"/>
    </source>
</evidence>
<feature type="transmembrane region" description="Helical" evidence="6">
    <location>
        <begin position="451"/>
        <end position="472"/>
    </location>
</feature>
<dbReference type="InterPro" id="IPR020846">
    <property type="entry name" value="MFS_dom"/>
</dbReference>
<feature type="transmembrane region" description="Helical" evidence="6">
    <location>
        <begin position="92"/>
        <end position="112"/>
    </location>
</feature>
<dbReference type="Pfam" id="PF11700">
    <property type="entry name" value="ATG22"/>
    <property type="match status" value="1"/>
</dbReference>
<evidence type="ECO:0000256" key="1">
    <source>
        <dbReference type="ARBA" id="ARBA00004651"/>
    </source>
</evidence>
<feature type="transmembrane region" description="Helical" evidence="6">
    <location>
        <begin position="321"/>
        <end position="341"/>
    </location>
</feature>
<dbReference type="GO" id="GO:0022857">
    <property type="term" value="F:transmembrane transporter activity"/>
    <property type="evidence" value="ECO:0007669"/>
    <property type="project" value="InterPro"/>
</dbReference>
<keyword evidence="2" id="KW-0813">Transport</keyword>
<dbReference type="AlphaFoldDB" id="A0A4Q9V2L7"/>
<dbReference type="PANTHER" id="PTHR23519">
    <property type="entry name" value="AUTOPHAGY-RELATED PROTEIN 22"/>
    <property type="match status" value="1"/>
</dbReference>
<proteinExistence type="predicted"/>
<feature type="transmembrane region" description="Helical" evidence="6">
    <location>
        <begin position="149"/>
        <end position="174"/>
    </location>
</feature>
<comment type="subcellular location">
    <subcellularLocation>
        <location evidence="1">Cell membrane</location>
        <topology evidence="1">Multi-pass membrane protein</topology>
    </subcellularLocation>
</comment>
<dbReference type="Proteomes" id="UP000293036">
    <property type="component" value="Unassembled WGS sequence"/>
</dbReference>
<feature type="transmembrane region" description="Helical" evidence="6">
    <location>
        <begin position="348"/>
        <end position="368"/>
    </location>
</feature>
<evidence type="ECO:0000256" key="5">
    <source>
        <dbReference type="ARBA" id="ARBA00023136"/>
    </source>
</evidence>
<accession>A0A4Q9V2L7</accession>
<name>A0A4Q9V2L7_9ACTO</name>
<evidence type="ECO:0000313" key="9">
    <source>
        <dbReference type="Proteomes" id="UP000293036"/>
    </source>
</evidence>
<reference evidence="8 9" key="1">
    <citation type="submission" date="2019-02" db="EMBL/GenBank/DDBJ databases">
        <title>Arcanobacterium bovis sp. nov., isolated from the milk of a cow with mastitis.</title>
        <authorList>
            <person name="Sammra O."/>
            <person name="Foster G."/>
            <person name="Hassan A."/>
            <person name="Alssahen M."/>
            <person name="Laemmler C."/>
            <person name="Borowiak M."/>
            <person name="Malorny B."/>
            <person name="Abdulmawjood A."/>
        </authorList>
    </citation>
    <scope>NUCLEOTIDE SEQUENCE [LARGE SCALE GENOMIC DNA]</scope>
    <source>
        <strain evidence="8 9">C605018/01/1</strain>
    </source>
</reference>
<evidence type="ECO:0000256" key="3">
    <source>
        <dbReference type="ARBA" id="ARBA00022692"/>
    </source>
</evidence>
<organism evidence="8 9">
    <name type="scientific">Arcanobacterium bovis</name>
    <dbReference type="NCBI Taxonomy" id="2529275"/>
    <lineage>
        <taxon>Bacteria</taxon>
        <taxon>Bacillati</taxon>
        <taxon>Actinomycetota</taxon>
        <taxon>Actinomycetes</taxon>
        <taxon>Actinomycetales</taxon>
        <taxon>Actinomycetaceae</taxon>
        <taxon>Arcanobacterium</taxon>
    </lineage>
</organism>
<sequence length="481" mass="50452">MTEQNSAQAVLPPDAAIASLVSDSINDDGVTSKSPSLNGDLSTSSDKVFTKAVLAWGSWDWASAAFNAVVTTFVFSVYLTNAKLFGSSANTLLGYALSIAGIIIAIVAPALGQSVDRSGKSATVLRIATLSVVVIIAGLFFVSPNENRLWLGLFLLAAGNIAFETGSVIYNAMISDISTPKTVGRISGFGWGLGYVGGIVLLLTLFVGFISPEVGWFGVTKDNGLNIRVAMLIAAAWALIFSAPLLITAKDKPRREGTSSAGIIDAYKQLFASIRHLWDVDRSVVWFLISSAIYRDGLAGVFTFGAILASTAFGFSGGEVIIFGVISNVVAGIATIGFGFLDDKLGSRAVVIMSVASMTVFSLIVFLFHDGVGSLDAKGVFWVFGVGLCVFVGPTQSASRTYLARIAPKGEEGELFGLYATTGRAVSFLAPFMYSTAISIGAALTGLSLDAAAYFGILGIAFVLFIGLLTFIPVKAQIKDY</sequence>
<dbReference type="PROSITE" id="PS50850">
    <property type="entry name" value="MFS"/>
    <property type="match status" value="1"/>
</dbReference>
<dbReference type="RefSeq" id="WP_131279439.1">
    <property type="nucleotide sequence ID" value="NZ_JBHSLR010000009.1"/>
</dbReference>
<comment type="caution">
    <text evidence="8">The sequence shown here is derived from an EMBL/GenBank/DDBJ whole genome shotgun (WGS) entry which is preliminary data.</text>
</comment>
<dbReference type="PANTHER" id="PTHR23519:SF1">
    <property type="entry name" value="AUTOPHAGY-RELATED PROTEIN 22"/>
    <property type="match status" value="1"/>
</dbReference>
<feature type="transmembrane region" description="Helical" evidence="6">
    <location>
        <begin position="380"/>
        <end position="404"/>
    </location>
</feature>